<proteinExistence type="predicted"/>
<organism evidence="1 2">
    <name type="scientific">Shewanella fodinae</name>
    <dbReference type="NCBI Taxonomy" id="552357"/>
    <lineage>
        <taxon>Bacteria</taxon>
        <taxon>Pseudomonadati</taxon>
        <taxon>Pseudomonadota</taxon>
        <taxon>Gammaproteobacteria</taxon>
        <taxon>Alteromonadales</taxon>
        <taxon>Shewanellaceae</taxon>
        <taxon>Shewanella</taxon>
    </lineage>
</organism>
<dbReference type="InterPro" id="IPR029063">
    <property type="entry name" value="SAM-dependent_MTases_sf"/>
</dbReference>
<dbReference type="SUPFAM" id="SSF53335">
    <property type="entry name" value="S-adenosyl-L-methionine-dependent methyltransferases"/>
    <property type="match status" value="1"/>
</dbReference>
<reference evidence="1 2" key="1">
    <citation type="submission" date="2019-03" db="EMBL/GenBank/DDBJ databases">
        <title>Freshwater and sediment microbial communities from various areas in North America, analyzing microbe dynamics in response to fracking.</title>
        <authorList>
            <person name="Lamendella R."/>
        </authorList>
    </citation>
    <scope>NUCLEOTIDE SEQUENCE [LARGE SCALE GENOMIC DNA]</scope>
    <source>
        <strain evidence="1 2">74A</strain>
    </source>
</reference>
<dbReference type="EMBL" id="SLWF01000038">
    <property type="protein sequence ID" value="TCN78527.1"/>
    <property type="molecule type" value="Genomic_DNA"/>
</dbReference>
<sequence length="215" mass="24407">MSAQICPLCGDSGQKQAVAARVARRYLVCSHCQLIFLTAADRLSLADERAYYATHNNSIDDAGYVAFLMRLLQPVLPWLLASMQGLDFGCGPGPTMSQLLARQGIACDNYDPAFFPITLRAQYDFILASECFEHFHQPAIEIARLSEHLSPGGILGVMTDRWQTPAQFYDWHYTRDPTHCSFFHLDSFRWICQHFGMTLLFHDERRVVILQKNAS</sequence>
<keyword evidence="1" id="KW-0808">Transferase</keyword>
<dbReference type="GO" id="GO:0008168">
    <property type="term" value="F:methyltransferase activity"/>
    <property type="evidence" value="ECO:0007669"/>
    <property type="project" value="UniProtKB-KW"/>
</dbReference>
<dbReference type="Gene3D" id="3.40.50.150">
    <property type="entry name" value="Vaccinia Virus protein VP39"/>
    <property type="match status" value="1"/>
</dbReference>
<comment type="caution">
    <text evidence="1">The sequence shown here is derived from an EMBL/GenBank/DDBJ whole genome shotgun (WGS) entry which is preliminary data.</text>
</comment>
<evidence type="ECO:0000313" key="1">
    <source>
        <dbReference type="EMBL" id="TCN78527.1"/>
    </source>
</evidence>
<dbReference type="OrthoDB" id="9791944at2"/>
<protein>
    <submittedName>
        <fullName evidence="1">Methyltransferase family protein</fullName>
    </submittedName>
</protein>
<dbReference type="AlphaFoldDB" id="A0A4R2F3A9"/>
<accession>A0A4R2F3A9</accession>
<dbReference type="GO" id="GO:0032259">
    <property type="term" value="P:methylation"/>
    <property type="evidence" value="ECO:0007669"/>
    <property type="project" value="UniProtKB-KW"/>
</dbReference>
<evidence type="ECO:0000313" key="2">
    <source>
        <dbReference type="Proteomes" id="UP000294832"/>
    </source>
</evidence>
<dbReference type="RefSeq" id="WP_133040371.1">
    <property type="nucleotide sequence ID" value="NZ_SLWF01000038.1"/>
</dbReference>
<gene>
    <name evidence="1" type="ORF">EDC91_13811</name>
</gene>
<dbReference type="Pfam" id="PF13489">
    <property type="entry name" value="Methyltransf_23"/>
    <property type="match status" value="1"/>
</dbReference>
<keyword evidence="2" id="KW-1185">Reference proteome</keyword>
<keyword evidence="1" id="KW-0489">Methyltransferase</keyword>
<dbReference type="Proteomes" id="UP000294832">
    <property type="component" value="Unassembled WGS sequence"/>
</dbReference>
<name>A0A4R2F3A9_9GAMM</name>